<name>A0AAW0UTY3_SCYPA</name>
<protein>
    <submittedName>
        <fullName evidence="1">Uncharacterized protein</fullName>
    </submittedName>
</protein>
<sequence length="97" mass="10707">MLSVAHGMPQFFNKRRTFPGQRLRGATNYGTHSFSERGYVGRPFASKCLYFRGKFSSVHLNAVFQPGVRETTAGIDACMDILDGGGRSTLQMMGKTP</sequence>
<evidence type="ECO:0000313" key="1">
    <source>
        <dbReference type="EMBL" id="KAK8402653.1"/>
    </source>
</evidence>
<proteinExistence type="predicted"/>
<dbReference type="AlphaFoldDB" id="A0AAW0UTY3"/>
<gene>
    <name evidence="1" type="ORF">O3P69_000776</name>
</gene>
<reference evidence="1 2" key="1">
    <citation type="submission" date="2023-03" db="EMBL/GenBank/DDBJ databases">
        <title>High-quality genome of Scylla paramamosain provides insights in environmental adaptation.</title>
        <authorList>
            <person name="Zhang L."/>
        </authorList>
    </citation>
    <scope>NUCLEOTIDE SEQUENCE [LARGE SCALE GENOMIC DNA]</scope>
    <source>
        <strain evidence="1">LZ_2023a</strain>
        <tissue evidence="1">Muscle</tissue>
    </source>
</reference>
<keyword evidence="2" id="KW-1185">Reference proteome</keyword>
<accession>A0AAW0UTY3</accession>
<dbReference type="EMBL" id="JARAKH010000007">
    <property type="protein sequence ID" value="KAK8402653.1"/>
    <property type="molecule type" value="Genomic_DNA"/>
</dbReference>
<organism evidence="1 2">
    <name type="scientific">Scylla paramamosain</name>
    <name type="common">Mud crab</name>
    <dbReference type="NCBI Taxonomy" id="85552"/>
    <lineage>
        <taxon>Eukaryota</taxon>
        <taxon>Metazoa</taxon>
        <taxon>Ecdysozoa</taxon>
        <taxon>Arthropoda</taxon>
        <taxon>Crustacea</taxon>
        <taxon>Multicrustacea</taxon>
        <taxon>Malacostraca</taxon>
        <taxon>Eumalacostraca</taxon>
        <taxon>Eucarida</taxon>
        <taxon>Decapoda</taxon>
        <taxon>Pleocyemata</taxon>
        <taxon>Brachyura</taxon>
        <taxon>Eubrachyura</taxon>
        <taxon>Portunoidea</taxon>
        <taxon>Portunidae</taxon>
        <taxon>Portuninae</taxon>
        <taxon>Scylla</taxon>
    </lineage>
</organism>
<evidence type="ECO:0000313" key="2">
    <source>
        <dbReference type="Proteomes" id="UP001487740"/>
    </source>
</evidence>
<dbReference type="Proteomes" id="UP001487740">
    <property type="component" value="Unassembled WGS sequence"/>
</dbReference>
<comment type="caution">
    <text evidence="1">The sequence shown here is derived from an EMBL/GenBank/DDBJ whole genome shotgun (WGS) entry which is preliminary data.</text>
</comment>